<comment type="catalytic activity">
    <reaction evidence="13 15">
        <text>L-aspartate + ATP = 4-phospho-L-aspartate + ADP</text>
        <dbReference type="Rhea" id="RHEA:23776"/>
        <dbReference type="ChEBI" id="CHEBI:29991"/>
        <dbReference type="ChEBI" id="CHEBI:30616"/>
        <dbReference type="ChEBI" id="CHEBI:57535"/>
        <dbReference type="ChEBI" id="CHEBI:456216"/>
        <dbReference type="EC" id="2.7.2.4"/>
    </reaction>
</comment>
<dbReference type="InterPro" id="IPR005260">
    <property type="entry name" value="Asp_kin_monofn"/>
</dbReference>
<dbReference type="PANTHER" id="PTHR21499:SF3">
    <property type="entry name" value="ASPARTOKINASE"/>
    <property type="match status" value="1"/>
</dbReference>
<reference evidence="18" key="1">
    <citation type="submission" date="2015-07" db="EMBL/GenBank/DDBJ databases">
        <title>Draft Genome Sequences of Anaerolinea thermolimosa IMO-1, Bellilinea caldifistulae GOMI-1, Leptolinea tardivitalis YMTK-2, Levilinea saccharolytica KIBI-1,Longilinea arvoryzae KOME-1, Previously Described as Members of the Anaerolineaceae (Chloroflexi).</title>
        <authorList>
            <person name="Sekiguchi Y."/>
            <person name="Ohashi A."/>
            <person name="Matsuura N."/>
            <person name="Tourlousse M.D."/>
        </authorList>
    </citation>
    <scope>NUCLEOTIDE SEQUENCE [LARGE SCALE GENOMIC DNA]</scope>
    <source>
        <strain evidence="18">KOME-1</strain>
    </source>
</reference>
<dbReference type="InterPro" id="IPR036393">
    <property type="entry name" value="AceGlu_kinase-like_sf"/>
</dbReference>
<dbReference type="InterPro" id="IPR018042">
    <property type="entry name" value="Aspartate_kinase_CS"/>
</dbReference>
<dbReference type="PANTHER" id="PTHR21499">
    <property type="entry name" value="ASPARTATE KINASE"/>
    <property type="match status" value="1"/>
</dbReference>
<dbReference type="PROSITE" id="PS51671">
    <property type="entry name" value="ACT"/>
    <property type="match status" value="1"/>
</dbReference>
<dbReference type="OrthoDB" id="9799110at2"/>
<protein>
    <recommendedName>
        <fullName evidence="15">Aspartokinase</fullName>
        <ecNumber evidence="15">2.7.2.4</ecNumber>
    </recommendedName>
</protein>
<dbReference type="SUPFAM" id="SSF53633">
    <property type="entry name" value="Carbamate kinase-like"/>
    <property type="match status" value="1"/>
</dbReference>
<dbReference type="CDD" id="cd04892">
    <property type="entry name" value="ACT_AK-like_2"/>
    <property type="match status" value="1"/>
</dbReference>
<comment type="similarity">
    <text evidence="5 15">Belongs to the aspartokinase family.</text>
</comment>
<dbReference type="GO" id="GO:0019877">
    <property type="term" value="P:diaminopimelate biosynthetic process"/>
    <property type="evidence" value="ECO:0007669"/>
    <property type="project" value="UniProtKB-KW"/>
</dbReference>
<comment type="function">
    <text evidence="1">Catalyzes the phosphorylation of the beta-carboxyl group of aspartic acid with ATP to yield 4-phospho-L-aspartate, which is involved in the branched biosynthetic pathway leading to the biosynthesis of amino acids threonine, isoleucine and methionine.</text>
</comment>
<proteinExistence type="inferred from homology"/>
<comment type="pathway">
    <text evidence="3 16">Amino-acid biosynthesis; L-methionine biosynthesis via de novo pathway; L-homoserine from L-aspartate: step 1/3.</text>
</comment>
<dbReference type="GO" id="GO:0009089">
    <property type="term" value="P:lysine biosynthetic process via diaminopimelate"/>
    <property type="evidence" value="ECO:0007669"/>
    <property type="project" value="UniProtKB-UniPathway"/>
</dbReference>
<keyword evidence="10 14" id="KW-0067">ATP-binding</keyword>
<dbReference type="AlphaFoldDB" id="A0A0S7B7H6"/>
<evidence type="ECO:0000256" key="2">
    <source>
        <dbReference type="ARBA" id="ARBA00004766"/>
    </source>
</evidence>
<comment type="pathway">
    <text evidence="4 16">Amino-acid biosynthesis; L-threonine biosynthesis; L-threonine from L-aspartate: step 1/5.</text>
</comment>
<evidence type="ECO:0000256" key="12">
    <source>
        <dbReference type="ARBA" id="ARBA00023154"/>
    </source>
</evidence>
<feature type="binding site" evidence="14">
    <location>
        <position position="138"/>
    </location>
    <ligand>
        <name>substrate</name>
    </ligand>
</feature>
<gene>
    <name evidence="18" type="ORF">LARV_01109</name>
</gene>
<dbReference type="CDD" id="cd04243">
    <property type="entry name" value="AAK_AK-HSDH-like"/>
    <property type="match status" value="1"/>
</dbReference>
<keyword evidence="12" id="KW-0457">Lysine biosynthesis</keyword>
<dbReference type="InterPro" id="IPR002912">
    <property type="entry name" value="ACT_dom"/>
</dbReference>
<dbReference type="GO" id="GO:0004072">
    <property type="term" value="F:aspartate kinase activity"/>
    <property type="evidence" value="ECO:0007669"/>
    <property type="project" value="UniProtKB-EC"/>
</dbReference>
<keyword evidence="8 14" id="KW-0547">Nucleotide-binding</keyword>
<dbReference type="NCBIfam" id="TIGR00657">
    <property type="entry name" value="asp_kinases"/>
    <property type="match status" value="1"/>
</dbReference>
<keyword evidence="6 16" id="KW-0028">Amino-acid biosynthesis</keyword>
<dbReference type="Pfam" id="PF00696">
    <property type="entry name" value="AA_kinase"/>
    <property type="match status" value="1"/>
</dbReference>
<dbReference type="SUPFAM" id="SSF55021">
    <property type="entry name" value="ACT-like"/>
    <property type="match status" value="2"/>
</dbReference>
<evidence type="ECO:0000256" key="9">
    <source>
        <dbReference type="ARBA" id="ARBA00022777"/>
    </source>
</evidence>
<evidence type="ECO:0000256" key="5">
    <source>
        <dbReference type="ARBA" id="ARBA00010122"/>
    </source>
</evidence>
<keyword evidence="7 15" id="KW-0808">Transferase</keyword>
<dbReference type="UniPathway" id="UPA00051">
    <property type="reaction ID" value="UER00462"/>
</dbReference>
<dbReference type="GO" id="GO:0005829">
    <property type="term" value="C:cytosol"/>
    <property type="evidence" value="ECO:0007669"/>
    <property type="project" value="TreeGrafter"/>
</dbReference>
<dbReference type="PIRSF" id="PIRSF000726">
    <property type="entry name" value="Asp_kin"/>
    <property type="match status" value="1"/>
</dbReference>
<evidence type="ECO:0000256" key="16">
    <source>
        <dbReference type="RuleBase" id="RU004249"/>
    </source>
</evidence>
<dbReference type="InterPro" id="IPR054352">
    <property type="entry name" value="ACT_Aspartokinase"/>
</dbReference>
<dbReference type="RefSeq" id="WP_075072699.1">
    <property type="nucleotide sequence ID" value="NZ_DF967972.1"/>
</dbReference>
<keyword evidence="9 15" id="KW-0418">Kinase</keyword>
<dbReference type="FunFam" id="3.30.2130.10:FF:000001">
    <property type="entry name" value="Bifunctional aspartokinase/homoserine dehydrogenase"/>
    <property type="match status" value="1"/>
</dbReference>
<dbReference type="InterPro" id="IPR001048">
    <property type="entry name" value="Asp/Glu/Uridylate_kinase"/>
</dbReference>
<evidence type="ECO:0000256" key="4">
    <source>
        <dbReference type="ARBA" id="ARBA00005139"/>
    </source>
</evidence>
<dbReference type="EMBL" id="DF967972">
    <property type="protein sequence ID" value="GAP13356.1"/>
    <property type="molecule type" value="Genomic_DNA"/>
</dbReference>
<dbReference type="PROSITE" id="PS00324">
    <property type="entry name" value="ASPARTOKINASE"/>
    <property type="match status" value="1"/>
</dbReference>
<evidence type="ECO:0000313" key="18">
    <source>
        <dbReference type="EMBL" id="GAP13356.1"/>
    </source>
</evidence>
<dbReference type="Gene3D" id="3.30.2130.10">
    <property type="entry name" value="VC0802-like"/>
    <property type="match status" value="1"/>
</dbReference>
<dbReference type="STRING" id="360412.LARV_01109"/>
<dbReference type="UniPathway" id="UPA00050">
    <property type="reaction ID" value="UER00461"/>
</dbReference>
<organism evidence="18">
    <name type="scientific">Longilinea arvoryzae</name>
    <dbReference type="NCBI Taxonomy" id="360412"/>
    <lineage>
        <taxon>Bacteria</taxon>
        <taxon>Bacillati</taxon>
        <taxon>Chloroflexota</taxon>
        <taxon>Anaerolineae</taxon>
        <taxon>Anaerolineales</taxon>
        <taxon>Anaerolineaceae</taxon>
        <taxon>Longilinea</taxon>
    </lineage>
</organism>
<evidence type="ECO:0000256" key="6">
    <source>
        <dbReference type="ARBA" id="ARBA00022605"/>
    </source>
</evidence>
<name>A0A0S7B7H6_9CHLR</name>
<dbReference type="GO" id="GO:0009088">
    <property type="term" value="P:threonine biosynthetic process"/>
    <property type="evidence" value="ECO:0007669"/>
    <property type="project" value="UniProtKB-UniPathway"/>
</dbReference>
<dbReference type="InterPro" id="IPR001341">
    <property type="entry name" value="Asp_kinase"/>
</dbReference>
<evidence type="ECO:0000256" key="10">
    <source>
        <dbReference type="ARBA" id="ARBA00022840"/>
    </source>
</evidence>
<dbReference type="Pfam" id="PF22468">
    <property type="entry name" value="ACT_9"/>
    <property type="match status" value="2"/>
</dbReference>
<evidence type="ECO:0000313" key="19">
    <source>
        <dbReference type="Proteomes" id="UP000055060"/>
    </source>
</evidence>
<evidence type="ECO:0000256" key="8">
    <source>
        <dbReference type="ARBA" id="ARBA00022741"/>
    </source>
</evidence>
<evidence type="ECO:0000256" key="11">
    <source>
        <dbReference type="ARBA" id="ARBA00022915"/>
    </source>
</evidence>
<evidence type="ECO:0000256" key="7">
    <source>
        <dbReference type="ARBA" id="ARBA00022679"/>
    </source>
</evidence>
<feature type="domain" description="ACT" evidence="17">
    <location>
        <begin position="415"/>
        <end position="487"/>
    </location>
</feature>
<keyword evidence="11" id="KW-0220">Diaminopimelate biosynthesis</keyword>
<evidence type="ECO:0000256" key="13">
    <source>
        <dbReference type="ARBA" id="ARBA00047872"/>
    </source>
</evidence>
<feature type="binding site" evidence="14">
    <location>
        <begin position="241"/>
        <end position="242"/>
    </location>
    <ligand>
        <name>ATP</name>
        <dbReference type="ChEBI" id="CHEBI:30616"/>
    </ligand>
</feature>
<dbReference type="Gene3D" id="3.40.1160.10">
    <property type="entry name" value="Acetylglutamate kinase-like"/>
    <property type="match status" value="1"/>
</dbReference>
<sequence>MAAIPDPLSRHTLVMKFGGTSVGTPAAMTQVVRIVRSEKPRWQNLVVVTSALSGVTDLLLRMVRDVAVSEETFRADGAELLQRHAAIADALIPDADRRRAVMGEIGELAGRVVNLCQAVAVLGEATPRVMDAVASTGERMCVRLLAAALNSEGVAAEAVEATQLIRTDDHYTDAHPDLETSYGMTRQGLAPLLAHGSVPVVTGFIASTAQGNVTTLGRGGSDYSAALIGAALPADDVWIYTDVDGVMTADPRLVADAFTVPVCSYREVSELAFYGAKVLHPKTIRPVIEAGIGLRVCNTFNPDHPGTRLVAELEQQRGVIKAITTVRDLRLVTVEGRGMLGVPGVAARAFETIARLGTSVPLFTQSSSEQSICFAVPAGATDRVVEKLTETFAHEIYHRDIDSVWATDEVGIVTVVGAGMKSTPGVSGRIFNALGMADVNVIAIAQGSSEVSISLVVGAADIKTALRVLHALILRPEKSHDQEIHESHENGKRENEDR</sequence>
<evidence type="ECO:0000256" key="3">
    <source>
        <dbReference type="ARBA" id="ARBA00004986"/>
    </source>
</evidence>
<dbReference type="GO" id="GO:0005524">
    <property type="term" value="F:ATP binding"/>
    <property type="evidence" value="ECO:0007669"/>
    <property type="project" value="UniProtKB-KW"/>
</dbReference>
<feature type="binding site" evidence="14">
    <location>
        <position position="56"/>
    </location>
    <ligand>
        <name>substrate</name>
    </ligand>
</feature>
<evidence type="ECO:0000256" key="15">
    <source>
        <dbReference type="RuleBase" id="RU003448"/>
    </source>
</evidence>
<feature type="binding site" evidence="14">
    <location>
        <position position="252"/>
    </location>
    <ligand>
        <name>ATP</name>
        <dbReference type="ChEBI" id="CHEBI:30616"/>
    </ligand>
</feature>
<dbReference type="InterPro" id="IPR045865">
    <property type="entry name" value="ACT-like_dom_sf"/>
</dbReference>
<feature type="binding site" evidence="14">
    <location>
        <begin position="277"/>
        <end position="278"/>
    </location>
    <ligand>
        <name>ATP</name>
        <dbReference type="ChEBI" id="CHEBI:30616"/>
    </ligand>
</feature>
<evidence type="ECO:0000256" key="14">
    <source>
        <dbReference type="PIRSR" id="PIRSR000726-1"/>
    </source>
</evidence>
<dbReference type="CDD" id="cd04921">
    <property type="entry name" value="ACT_AKi-HSDH-ThrA-like_1"/>
    <property type="match status" value="1"/>
</dbReference>
<feature type="binding site" evidence="14">
    <location>
        <begin position="16"/>
        <end position="19"/>
    </location>
    <ligand>
        <name>ATP</name>
        <dbReference type="ChEBI" id="CHEBI:30616"/>
    </ligand>
</feature>
<dbReference type="GO" id="GO:0009090">
    <property type="term" value="P:homoserine biosynthetic process"/>
    <property type="evidence" value="ECO:0007669"/>
    <property type="project" value="TreeGrafter"/>
</dbReference>
<dbReference type="UniPathway" id="UPA00034">
    <property type="reaction ID" value="UER00015"/>
</dbReference>
<evidence type="ECO:0000256" key="1">
    <source>
        <dbReference type="ARBA" id="ARBA00003121"/>
    </source>
</evidence>
<keyword evidence="19" id="KW-1185">Reference proteome</keyword>
<accession>A0A0S7B7H6</accession>
<dbReference type="Proteomes" id="UP000055060">
    <property type="component" value="Unassembled WGS sequence"/>
</dbReference>
<dbReference type="EC" id="2.7.2.4" evidence="15"/>
<comment type="pathway">
    <text evidence="2 16">Amino-acid biosynthesis; L-lysine biosynthesis via DAP pathway; (S)-tetrahydrodipicolinate from L-aspartate: step 1/4.</text>
</comment>
<evidence type="ECO:0000259" key="17">
    <source>
        <dbReference type="PROSITE" id="PS51671"/>
    </source>
</evidence>